<dbReference type="SUPFAM" id="SSF88946">
    <property type="entry name" value="Sigma2 domain of RNA polymerase sigma factors"/>
    <property type="match status" value="1"/>
</dbReference>
<evidence type="ECO:0000256" key="3">
    <source>
        <dbReference type="ARBA" id="ARBA00023082"/>
    </source>
</evidence>
<dbReference type="InterPro" id="IPR013325">
    <property type="entry name" value="RNA_pol_sigma_r2"/>
</dbReference>
<dbReference type="InterPro" id="IPR000943">
    <property type="entry name" value="RNA_pol_sigma70"/>
</dbReference>
<name>A0A7I8JA44_SPIIN</name>
<evidence type="ECO:0000256" key="6">
    <source>
        <dbReference type="SAM" id="MobiDB-lite"/>
    </source>
</evidence>
<feature type="region of interest" description="Disordered" evidence="6">
    <location>
        <begin position="131"/>
        <end position="175"/>
    </location>
</feature>
<dbReference type="InterPro" id="IPR014284">
    <property type="entry name" value="RNA_pol_sigma-70_dom"/>
</dbReference>
<organism evidence="8">
    <name type="scientific">Spirodela intermedia</name>
    <name type="common">Intermediate duckweed</name>
    <dbReference type="NCBI Taxonomy" id="51605"/>
    <lineage>
        <taxon>Eukaryota</taxon>
        <taxon>Viridiplantae</taxon>
        <taxon>Streptophyta</taxon>
        <taxon>Embryophyta</taxon>
        <taxon>Tracheophyta</taxon>
        <taxon>Spermatophyta</taxon>
        <taxon>Magnoliopsida</taxon>
        <taxon>Liliopsida</taxon>
        <taxon>Araceae</taxon>
        <taxon>Lemnoideae</taxon>
        <taxon>Spirodela</taxon>
    </lineage>
</organism>
<evidence type="ECO:0000256" key="1">
    <source>
        <dbReference type="ARBA" id="ARBA00007788"/>
    </source>
</evidence>
<dbReference type="PROSITE" id="PS00715">
    <property type="entry name" value="SIGMA70_1"/>
    <property type="match status" value="1"/>
</dbReference>
<evidence type="ECO:0000256" key="4">
    <source>
        <dbReference type="ARBA" id="ARBA00023125"/>
    </source>
</evidence>
<dbReference type="GO" id="GO:0003677">
    <property type="term" value="F:DNA binding"/>
    <property type="evidence" value="ECO:0007669"/>
    <property type="project" value="UniProtKB-KW"/>
</dbReference>
<comment type="similarity">
    <text evidence="1">Belongs to the sigma-70 factor family.</text>
</comment>
<keyword evidence="4" id="KW-0238">DNA-binding</keyword>
<dbReference type="SUPFAM" id="SSF88659">
    <property type="entry name" value="Sigma3 and sigma4 domains of RNA polymerase sigma factors"/>
    <property type="match status" value="2"/>
</dbReference>
<keyword evidence="3" id="KW-0731">Sigma factor</keyword>
<dbReference type="GO" id="GO:0016987">
    <property type="term" value="F:sigma factor activity"/>
    <property type="evidence" value="ECO:0007669"/>
    <property type="project" value="UniProtKB-KW"/>
</dbReference>
<feature type="domain" description="RNA polymerase sigma-70" evidence="7">
    <location>
        <begin position="284"/>
        <end position="297"/>
    </location>
</feature>
<evidence type="ECO:0000313" key="8">
    <source>
        <dbReference type="EMBL" id="CAA2627840.1"/>
    </source>
</evidence>
<dbReference type="PANTHER" id="PTHR30603:SF14">
    <property type="entry name" value="RNA POLYMERASE SIGMA FACTOR SIGA"/>
    <property type="match status" value="1"/>
</dbReference>
<protein>
    <recommendedName>
        <fullName evidence="7">RNA polymerase sigma-70 domain-containing protein</fullName>
    </recommendedName>
</protein>
<dbReference type="EMBL" id="LR746273">
    <property type="protein sequence ID" value="CAA7403908.1"/>
    <property type="molecule type" value="Genomic_DNA"/>
</dbReference>
<dbReference type="InterPro" id="IPR050239">
    <property type="entry name" value="Sigma-70_RNA_pol_init_factors"/>
</dbReference>
<evidence type="ECO:0000256" key="5">
    <source>
        <dbReference type="ARBA" id="ARBA00023163"/>
    </source>
</evidence>
<dbReference type="Pfam" id="PF04542">
    <property type="entry name" value="Sigma70_r2"/>
    <property type="match status" value="1"/>
</dbReference>
<dbReference type="Pfam" id="PF04545">
    <property type="entry name" value="Sigma70_r4"/>
    <property type="match status" value="1"/>
</dbReference>
<proteinExistence type="inferred from homology"/>
<keyword evidence="10" id="KW-1185">Reference proteome</keyword>
<gene>
    <name evidence="8" type="ORF">SI7747_10013489</name>
    <name evidence="9" type="ORF">SI8410_10014586</name>
</gene>
<dbReference type="InterPro" id="IPR007624">
    <property type="entry name" value="RNA_pol_sigma70_r3"/>
</dbReference>
<dbReference type="InterPro" id="IPR036388">
    <property type="entry name" value="WH-like_DNA-bd_sf"/>
</dbReference>
<reference evidence="8" key="1">
    <citation type="submission" date="2019-12" db="EMBL/GenBank/DDBJ databases">
        <authorList>
            <person name="Scholz U."/>
            <person name="Mascher M."/>
            <person name="Fiebig A."/>
        </authorList>
    </citation>
    <scope>NUCLEOTIDE SEQUENCE</scope>
</reference>
<dbReference type="PRINTS" id="PR00046">
    <property type="entry name" value="SIGMA70FCT"/>
</dbReference>
<dbReference type="InterPro" id="IPR013324">
    <property type="entry name" value="RNA_pol_sigma_r3/r4-like"/>
</dbReference>
<dbReference type="Gene3D" id="1.10.10.10">
    <property type="entry name" value="Winged helix-like DNA-binding domain superfamily/Winged helix DNA-binding domain"/>
    <property type="match status" value="2"/>
</dbReference>
<sequence length="499" mass="56168">MMATAGVIGLAIGKSLLGTSFYPSDLTERLSYSSDHCSGPISSASTRTAIVAKKEPNFSQNAASNRHTPPAKALKEYVDAPPSTTDSWFQRPGSSDEDGDIHVESSMELLLLLQKSMLEKQWDLSVEKTGKNFEPPSVTRSGQSARQRRARSRRRHMNLGVGSSSRWTEPVPPSVSPELLQSRIRGYVRGRASEDLLSHAEVVNLSRKIKAGLSLEEHKSKLKEKLGHEPSDKQLAMSLKIPHVELHSKMIEYSLAREKLAMSNVRLVMSIAQKYDNMGAEMPDLIQGGLIGLLRGIEKFDSSKGFRISTYVYWWIRQGVSRALVENSKILRLPSHLHERLSSIRSARILLEERGISPTIDKIAECLNMSTKKVRNATEAVSKVFSLDREAFPSLNGLPNETLHSYIADNCLENIPWHGVDERSLKEEVKDLLFTTLNERERDIISLYYGLERESCSWEDISRQIGLSRERVRQVGLVAMEKLKRAARRRELDAMLVKH</sequence>
<evidence type="ECO:0000313" key="10">
    <source>
        <dbReference type="Proteomes" id="UP000663760"/>
    </source>
</evidence>
<feature type="compositionally biased region" description="Basic residues" evidence="6">
    <location>
        <begin position="146"/>
        <end position="157"/>
    </location>
</feature>
<evidence type="ECO:0000256" key="2">
    <source>
        <dbReference type="ARBA" id="ARBA00023015"/>
    </source>
</evidence>
<keyword evidence="2" id="KW-0805">Transcription regulation</keyword>
<dbReference type="OrthoDB" id="2012130at2759"/>
<dbReference type="PANTHER" id="PTHR30603">
    <property type="entry name" value="RNA POLYMERASE SIGMA FACTOR RPO"/>
    <property type="match status" value="1"/>
</dbReference>
<keyword evidence="5" id="KW-0804">Transcription</keyword>
<evidence type="ECO:0000313" key="9">
    <source>
        <dbReference type="EMBL" id="CAA7403908.1"/>
    </source>
</evidence>
<dbReference type="GO" id="GO:0006352">
    <property type="term" value="P:DNA-templated transcription initiation"/>
    <property type="evidence" value="ECO:0007669"/>
    <property type="project" value="InterPro"/>
</dbReference>
<dbReference type="Pfam" id="PF04539">
    <property type="entry name" value="Sigma70_r3"/>
    <property type="match status" value="1"/>
</dbReference>
<dbReference type="CDD" id="cd06171">
    <property type="entry name" value="Sigma70_r4"/>
    <property type="match status" value="1"/>
</dbReference>
<dbReference type="AlphaFoldDB" id="A0A7I8JA44"/>
<dbReference type="Proteomes" id="UP000663760">
    <property type="component" value="Chromosome 10"/>
</dbReference>
<dbReference type="Gene3D" id="1.10.601.10">
    <property type="entry name" value="RNA Polymerase Primary Sigma Factor"/>
    <property type="match status" value="1"/>
</dbReference>
<dbReference type="EMBL" id="LR743597">
    <property type="protein sequence ID" value="CAA2627840.1"/>
    <property type="molecule type" value="Genomic_DNA"/>
</dbReference>
<accession>A0A7I8JA44</accession>
<dbReference type="InterPro" id="IPR007627">
    <property type="entry name" value="RNA_pol_sigma70_r2"/>
</dbReference>
<dbReference type="NCBIfam" id="TIGR02937">
    <property type="entry name" value="sigma70-ECF"/>
    <property type="match status" value="1"/>
</dbReference>
<dbReference type="InterPro" id="IPR007630">
    <property type="entry name" value="RNA_pol_sigma70_r4"/>
</dbReference>
<evidence type="ECO:0000259" key="7">
    <source>
        <dbReference type="PROSITE" id="PS00715"/>
    </source>
</evidence>